<dbReference type="AlphaFoldDB" id="A0A8H7AB91"/>
<dbReference type="EMBL" id="JAACFV010000141">
    <property type="protein sequence ID" value="KAF7504334.1"/>
    <property type="molecule type" value="Genomic_DNA"/>
</dbReference>
<name>A0A8H7AB91_9EURO</name>
<reference evidence="1" key="1">
    <citation type="submission" date="2020-02" db="EMBL/GenBank/DDBJ databases">
        <authorList>
            <person name="Palmer J.M."/>
        </authorList>
    </citation>
    <scope>NUCLEOTIDE SEQUENCE</scope>
    <source>
        <strain evidence="1">EPUS1.4</strain>
        <tissue evidence="1">Thallus</tissue>
    </source>
</reference>
<evidence type="ECO:0000313" key="1">
    <source>
        <dbReference type="EMBL" id="KAF7504334.1"/>
    </source>
</evidence>
<gene>
    <name evidence="1" type="ORF">GJ744_002454</name>
</gene>
<comment type="caution">
    <text evidence="1">The sequence shown here is derived from an EMBL/GenBank/DDBJ whole genome shotgun (WGS) entry which is preliminary data.</text>
</comment>
<evidence type="ECO:0000313" key="2">
    <source>
        <dbReference type="Proteomes" id="UP000606974"/>
    </source>
</evidence>
<keyword evidence="2" id="KW-1185">Reference proteome</keyword>
<organism evidence="1 2">
    <name type="scientific">Endocarpon pusillum</name>
    <dbReference type="NCBI Taxonomy" id="364733"/>
    <lineage>
        <taxon>Eukaryota</taxon>
        <taxon>Fungi</taxon>
        <taxon>Dikarya</taxon>
        <taxon>Ascomycota</taxon>
        <taxon>Pezizomycotina</taxon>
        <taxon>Eurotiomycetes</taxon>
        <taxon>Chaetothyriomycetidae</taxon>
        <taxon>Verrucariales</taxon>
        <taxon>Verrucariaceae</taxon>
        <taxon>Endocarpon</taxon>
    </lineage>
</organism>
<proteinExistence type="predicted"/>
<sequence>MNIPSNEQGSQRFSVTHRRTRYTNGHPHHSINISYKHVITTKHDPITLRHRQTLPTTTTTTTTTTNTLSLAIIGARLTTRTTRSLTRRMGV</sequence>
<protein>
    <submittedName>
        <fullName evidence="1">Uncharacterized protein</fullName>
    </submittedName>
</protein>
<dbReference type="Proteomes" id="UP000606974">
    <property type="component" value="Unassembled WGS sequence"/>
</dbReference>
<accession>A0A8H7AB91</accession>